<organism evidence="2 3">
    <name type="scientific">Dawidia cretensis</name>
    <dbReference type="NCBI Taxonomy" id="2782350"/>
    <lineage>
        <taxon>Bacteria</taxon>
        <taxon>Pseudomonadati</taxon>
        <taxon>Bacteroidota</taxon>
        <taxon>Cytophagia</taxon>
        <taxon>Cytophagales</taxon>
        <taxon>Chryseotaleaceae</taxon>
        <taxon>Dawidia</taxon>
    </lineage>
</organism>
<dbReference type="PROSITE" id="PS51257">
    <property type="entry name" value="PROKAR_LIPOPROTEIN"/>
    <property type="match status" value="1"/>
</dbReference>
<dbReference type="Proteomes" id="UP001319080">
    <property type="component" value="Unassembled WGS sequence"/>
</dbReference>
<accession>A0AAP2DX70</accession>
<keyword evidence="3" id="KW-1185">Reference proteome</keyword>
<evidence type="ECO:0000256" key="1">
    <source>
        <dbReference type="SAM" id="SignalP"/>
    </source>
</evidence>
<protein>
    <recommendedName>
        <fullName evidence="4">Lipocalin-like domain-containing protein</fullName>
    </recommendedName>
</protein>
<evidence type="ECO:0000313" key="3">
    <source>
        <dbReference type="Proteomes" id="UP001319080"/>
    </source>
</evidence>
<feature type="signal peptide" evidence="1">
    <location>
        <begin position="1"/>
        <end position="25"/>
    </location>
</feature>
<comment type="caution">
    <text evidence="2">The sequence shown here is derived from an EMBL/GenBank/DDBJ whole genome shotgun (WGS) entry which is preliminary data.</text>
</comment>
<dbReference type="AlphaFoldDB" id="A0AAP2DX70"/>
<dbReference type="EMBL" id="JAHESE010000003">
    <property type="protein sequence ID" value="MBT1707672.1"/>
    <property type="molecule type" value="Genomic_DNA"/>
</dbReference>
<feature type="chain" id="PRO_5042864763" description="Lipocalin-like domain-containing protein" evidence="1">
    <location>
        <begin position="26"/>
        <end position="162"/>
    </location>
</feature>
<evidence type="ECO:0000313" key="2">
    <source>
        <dbReference type="EMBL" id="MBT1707672.1"/>
    </source>
</evidence>
<reference evidence="2 3" key="1">
    <citation type="submission" date="2021-05" db="EMBL/GenBank/DDBJ databases">
        <title>A Polyphasic approach of four new species of the genus Ohtaekwangia: Ohtaekwangia histidinii sp. nov., Ohtaekwangia cretensis sp. nov., Ohtaekwangia indiensis sp. nov., Ohtaekwangia reichenbachii sp. nov. from diverse environment.</title>
        <authorList>
            <person name="Octaviana S."/>
        </authorList>
    </citation>
    <scope>NUCLEOTIDE SEQUENCE [LARGE SCALE GENOMIC DNA]</scope>
    <source>
        <strain evidence="2 3">PWU5</strain>
    </source>
</reference>
<dbReference type="RefSeq" id="WP_254083264.1">
    <property type="nucleotide sequence ID" value="NZ_JAHESE010000003.1"/>
</dbReference>
<sequence>MQKSYLRLFAVLLLFSIMTFTTSCSDNDDDHNDANKTDLLVGKQWYPTRYEEEDEGKVIDVTTSWLRDCQKDDYLFFEEKGIFMSSSGNIQCGDNSGADLDGEGTWSWKNDNKVLSMVWPIVTIDQEVLSLSATELQVRYEITNGPNPADKGFLVTTYNTRN</sequence>
<proteinExistence type="predicted"/>
<keyword evidence="1" id="KW-0732">Signal</keyword>
<name>A0AAP2DX70_9BACT</name>
<gene>
    <name evidence="2" type="ORF">KK062_05540</name>
</gene>
<evidence type="ECO:0008006" key="4">
    <source>
        <dbReference type="Google" id="ProtNLM"/>
    </source>
</evidence>